<evidence type="ECO:0000313" key="1">
    <source>
        <dbReference type="EMBL" id="KAJ7747350.1"/>
    </source>
</evidence>
<organism evidence="1 2">
    <name type="scientific">Mycena metata</name>
    <dbReference type="NCBI Taxonomy" id="1033252"/>
    <lineage>
        <taxon>Eukaryota</taxon>
        <taxon>Fungi</taxon>
        <taxon>Dikarya</taxon>
        <taxon>Basidiomycota</taxon>
        <taxon>Agaricomycotina</taxon>
        <taxon>Agaricomycetes</taxon>
        <taxon>Agaricomycetidae</taxon>
        <taxon>Agaricales</taxon>
        <taxon>Marasmiineae</taxon>
        <taxon>Mycenaceae</taxon>
        <taxon>Mycena</taxon>
    </lineage>
</organism>
<dbReference type="Proteomes" id="UP001215598">
    <property type="component" value="Unassembled WGS sequence"/>
</dbReference>
<proteinExistence type="predicted"/>
<accession>A0AAD7IRL2</accession>
<evidence type="ECO:0000313" key="2">
    <source>
        <dbReference type="Proteomes" id="UP001215598"/>
    </source>
</evidence>
<keyword evidence="2" id="KW-1185">Reference proteome</keyword>
<dbReference type="EMBL" id="JARKIB010000077">
    <property type="protein sequence ID" value="KAJ7747350.1"/>
    <property type="molecule type" value="Genomic_DNA"/>
</dbReference>
<sequence>MSILTRLRFFRPGLLSPHLLAISRRFLNSTGAAFTIRITRPELQFRSATRRDIISQRSTLQLGAAHTQYPIPTNEASILFGCEARHHHPYSLALFGPLFTSTCAPHTFIMHAFLSKRSLNSVWPRDAISSSILLHWSSHHHRACRVTIAVVFELHPVRRLFIGNSISSLCNAQPPTVNVRSPPGSSNHHSSSSARLAFVLLSAQYYNVSRDPLST</sequence>
<comment type="caution">
    <text evidence="1">The sequence shown here is derived from an EMBL/GenBank/DDBJ whole genome shotgun (WGS) entry which is preliminary data.</text>
</comment>
<gene>
    <name evidence="1" type="ORF">B0H16DRAFT_929691</name>
</gene>
<protein>
    <submittedName>
        <fullName evidence="1">Uncharacterized protein</fullName>
    </submittedName>
</protein>
<reference evidence="1" key="1">
    <citation type="submission" date="2023-03" db="EMBL/GenBank/DDBJ databases">
        <title>Massive genome expansion in bonnet fungi (Mycena s.s.) driven by repeated elements and novel gene families across ecological guilds.</title>
        <authorList>
            <consortium name="Lawrence Berkeley National Laboratory"/>
            <person name="Harder C.B."/>
            <person name="Miyauchi S."/>
            <person name="Viragh M."/>
            <person name="Kuo A."/>
            <person name="Thoen E."/>
            <person name="Andreopoulos B."/>
            <person name="Lu D."/>
            <person name="Skrede I."/>
            <person name="Drula E."/>
            <person name="Henrissat B."/>
            <person name="Morin E."/>
            <person name="Kohler A."/>
            <person name="Barry K."/>
            <person name="LaButti K."/>
            <person name="Morin E."/>
            <person name="Salamov A."/>
            <person name="Lipzen A."/>
            <person name="Mereny Z."/>
            <person name="Hegedus B."/>
            <person name="Baldrian P."/>
            <person name="Stursova M."/>
            <person name="Weitz H."/>
            <person name="Taylor A."/>
            <person name="Grigoriev I.V."/>
            <person name="Nagy L.G."/>
            <person name="Martin F."/>
            <person name="Kauserud H."/>
        </authorList>
    </citation>
    <scope>NUCLEOTIDE SEQUENCE</scope>
    <source>
        <strain evidence="1">CBHHK182m</strain>
    </source>
</reference>
<dbReference type="AlphaFoldDB" id="A0AAD7IRL2"/>
<name>A0AAD7IRL2_9AGAR</name>